<dbReference type="Proteomes" id="UP001150603">
    <property type="component" value="Unassembled WGS sequence"/>
</dbReference>
<keyword evidence="2" id="KW-1185">Reference proteome</keyword>
<sequence length="399" mass="45229">MHEAPGLLTLPNELLKLISFYLSDDPVYNISRPQLQLLNFSMCCRQLRMICSPAIWRQFTMRRRTSNDRMDYTVENTQSGVKAWLVSVDKSTGAVTVPEVIVKYGSFVRCFKIAFSLNDPSFDLDWAMFYGLQKHCPGIMDVSVALHVLDDAHSDNFARFFSAVEQKLSATFRRLHSITITRNAFDLDDTPHDELVEVLTRLPSLRHFISLGVAVPQKQLRQIFAGKPIETAMFSETECDGDDPDAILSVFSDPCLLRDIVIGNSEFVSSEFLQPLTQSLVGASDTDSRYSNLSSLRLTDCASMDDTVLGGYLTPERFPYLRLLDMSGCTSIDCEKLLYYFRTHRWPRLYSLDLSKAVISMKMLPAIGEMCPNLRSLSIATEFEEFEQYGCSWIGNRIG</sequence>
<feature type="non-terminal residue" evidence="1">
    <location>
        <position position="399"/>
    </location>
</feature>
<evidence type="ECO:0000313" key="1">
    <source>
        <dbReference type="EMBL" id="KAJ1940738.1"/>
    </source>
</evidence>
<name>A0ACC1J7H6_9FUNG</name>
<gene>
    <name evidence="1" type="ORF">FBU59_003719</name>
</gene>
<reference evidence="1" key="1">
    <citation type="submission" date="2022-07" db="EMBL/GenBank/DDBJ databases">
        <title>Phylogenomic reconstructions and comparative analyses of Kickxellomycotina fungi.</title>
        <authorList>
            <person name="Reynolds N.K."/>
            <person name="Stajich J.E."/>
            <person name="Barry K."/>
            <person name="Grigoriev I.V."/>
            <person name="Crous P."/>
            <person name="Smith M.E."/>
        </authorList>
    </citation>
    <scope>NUCLEOTIDE SEQUENCE</scope>
    <source>
        <strain evidence="1">NRRL 5244</strain>
    </source>
</reference>
<proteinExistence type="predicted"/>
<dbReference type="EMBL" id="JANBPW010002460">
    <property type="protein sequence ID" value="KAJ1940738.1"/>
    <property type="molecule type" value="Genomic_DNA"/>
</dbReference>
<protein>
    <submittedName>
        <fullName evidence="1">Uncharacterized protein</fullName>
    </submittedName>
</protein>
<comment type="caution">
    <text evidence="1">The sequence shown here is derived from an EMBL/GenBank/DDBJ whole genome shotgun (WGS) entry which is preliminary data.</text>
</comment>
<evidence type="ECO:0000313" key="2">
    <source>
        <dbReference type="Proteomes" id="UP001150603"/>
    </source>
</evidence>
<organism evidence="1 2">
    <name type="scientific">Linderina macrospora</name>
    <dbReference type="NCBI Taxonomy" id="4868"/>
    <lineage>
        <taxon>Eukaryota</taxon>
        <taxon>Fungi</taxon>
        <taxon>Fungi incertae sedis</taxon>
        <taxon>Zoopagomycota</taxon>
        <taxon>Kickxellomycotina</taxon>
        <taxon>Kickxellomycetes</taxon>
        <taxon>Kickxellales</taxon>
        <taxon>Kickxellaceae</taxon>
        <taxon>Linderina</taxon>
    </lineage>
</organism>
<accession>A0ACC1J7H6</accession>